<evidence type="ECO:0000313" key="1">
    <source>
        <dbReference type="EMBL" id="GAJ21348.1"/>
    </source>
</evidence>
<reference evidence="1" key="1">
    <citation type="journal article" date="2014" name="Front. Microbiol.">
        <title>High frequency of phylogenetically diverse reductive dehalogenase-homologous genes in deep subseafloor sedimentary metagenomes.</title>
        <authorList>
            <person name="Kawai M."/>
            <person name="Futagami T."/>
            <person name="Toyoda A."/>
            <person name="Takaki Y."/>
            <person name="Nishi S."/>
            <person name="Hori S."/>
            <person name="Arai W."/>
            <person name="Tsubouchi T."/>
            <person name="Morono Y."/>
            <person name="Uchiyama I."/>
            <person name="Ito T."/>
            <person name="Fujiyama A."/>
            <person name="Inagaki F."/>
            <person name="Takami H."/>
        </authorList>
    </citation>
    <scope>NUCLEOTIDE SEQUENCE</scope>
    <source>
        <strain evidence="1">Expedition CK06-06</strain>
    </source>
</reference>
<gene>
    <name evidence="1" type="ORF">S12H4_55448</name>
</gene>
<organism evidence="1">
    <name type="scientific">marine sediment metagenome</name>
    <dbReference type="NCBI Taxonomy" id="412755"/>
    <lineage>
        <taxon>unclassified sequences</taxon>
        <taxon>metagenomes</taxon>
        <taxon>ecological metagenomes</taxon>
    </lineage>
</organism>
<dbReference type="AlphaFoldDB" id="X1UV24"/>
<dbReference type="EMBL" id="BARW01035569">
    <property type="protein sequence ID" value="GAJ21348.1"/>
    <property type="molecule type" value="Genomic_DNA"/>
</dbReference>
<name>X1UV24_9ZZZZ</name>
<proteinExistence type="predicted"/>
<comment type="caution">
    <text evidence="1">The sequence shown here is derived from an EMBL/GenBank/DDBJ whole genome shotgun (WGS) entry which is preliminary data.</text>
</comment>
<protein>
    <submittedName>
        <fullName evidence="1">Uncharacterized protein</fullName>
    </submittedName>
</protein>
<accession>X1UV24</accession>
<sequence length="162" mass="18538">ESKALLGKFYRILRKERLIYITGEGDKTEFDAVATGAESGWKDIEALQPATNELYQLRPGVKDGCKYHEKLTGKERHGPALDVDMAYFCNQDSLWSNPSEEFEFFLVHEMYPSYNAVNATGSTVTPKIWFKGWRWDIEQATEYTKDRKPPEFATITLGGIKT</sequence>
<feature type="non-terminal residue" evidence="1">
    <location>
        <position position="1"/>
    </location>
</feature>